<keyword evidence="3" id="KW-1185">Reference proteome</keyword>
<feature type="transmembrane region" description="Helical" evidence="1">
    <location>
        <begin position="132"/>
        <end position="155"/>
    </location>
</feature>
<feature type="transmembrane region" description="Helical" evidence="1">
    <location>
        <begin position="419"/>
        <end position="439"/>
    </location>
</feature>
<feature type="transmembrane region" description="Helical" evidence="1">
    <location>
        <begin position="167"/>
        <end position="185"/>
    </location>
</feature>
<feature type="transmembrane region" description="Helical" evidence="1">
    <location>
        <begin position="246"/>
        <end position="265"/>
    </location>
</feature>
<evidence type="ECO:0000313" key="2">
    <source>
        <dbReference type="EMBL" id="SEH89348.1"/>
    </source>
</evidence>
<dbReference type="RefSeq" id="WP_218139093.1">
    <property type="nucleotide sequence ID" value="NZ_FNXG01000002.1"/>
</dbReference>
<dbReference type="GO" id="GO:0015209">
    <property type="term" value="F:cytosine transmembrane transporter activity"/>
    <property type="evidence" value="ECO:0007669"/>
    <property type="project" value="InterPro"/>
</dbReference>
<feature type="transmembrane region" description="Helical" evidence="1">
    <location>
        <begin position="205"/>
        <end position="225"/>
    </location>
</feature>
<feature type="transmembrane region" description="Helical" evidence="1">
    <location>
        <begin position="97"/>
        <end position="120"/>
    </location>
</feature>
<feature type="transmembrane region" description="Helical" evidence="1">
    <location>
        <begin position="354"/>
        <end position="373"/>
    </location>
</feature>
<evidence type="ECO:0000313" key="3">
    <source>
        <dbReference type="Proteomes" id="UP000199125"/>
    </source>
</evidence>
<dbReference type="Gene3D" id="1.10.4160.10">
    <property type="entry name" value="Hydantoin permease"/>
    <property type="match status" value="1"/>
</dbReference>
<dbReference type="AlphaFoldDB" id="A0A1H6LSG1"/>
<dbReference type="EMBL" id="FNXG01000002">
    <property type="protein sequence ID" value="SEH89348.1"/>
    <property type="molecule type" value="Genomic_DNA"/>
</dbReference>
<keyword evidence="1" id="KW-0812">Transmembrane</keyword>
<feature type="transmembrane region" description="Helical" evidence="1">
    <location>
        <begin position="36"/>
        <end position="57"/>
    </location>
</feature>
<evidence type="ECO:0000256" key="1">
    <source>
        <dbReference type="SAM" id="Phobius"/>
    </source>
</evidence>
<feature type="transmembrane region" description="Helical" evidence="1">
    <location>
        <begin position="277"/>
        <end position="296"/>
    </location>
</feature>
<accession>A0A1H6LSG1</accession>
<organism evidence="2 3">
    <name type="scientific">Paracoccus alkenifer</name>
    <dbReference type="NCBI Taxonomy" id="65735"/>
    <lineage>
        <taxon>Bacteria</taxon>
        <taxon>Pseudomonadati</taxon>
        <taxon>Pseudomonadota</taxon>
        <taxon>Alphaproteobacteria</taxon>
        <taxon>Rhodobacterales</taxon>
        <taxon>Paracoccaceae</taxon>
        <taxon>Paracoccus</taxon>
    </lineage>
</organism>
<reference evidence="3" key="1">
    <citation type="submission" date="2016-10" db="EMBL/GenBank/DDBJ databases">
        <authorList>
            <person name="Varghese N."/>
            <person name="Submissions S."/>
        </authorList>
    </citation>
    <scope>NUCLEOTIDE SEQUENCE [LARGE SCALE GENOMIC DNA]</scope>
    <source>
        <strain evidence="3">DSM 11593</strain>
    </source>
</reference>
<feature type="transmembrane region" description="Helical" evidence="1">
    <location>
        <begin position="63"/>
        <end position="85"/>
    </location>
</feature>
<feature type="transmembrane region" description="Helical" evidence="1">
    <location>
        <begin position="328"/>
        <end position="348"/>
    </location>
</feature>
<protein>
    <submittedName>
        <fullName evidence="2">Purine-cytosine permease</fullName>
    </submittedName>
</protein>
<name>A0A1H6LSG1_9RHOB</name>
<dbReference type="GO" id="GO:0005886">
    <property type="term" value="C:plasma membrane"/>
    <property type="evidence" value="ECO:0007669"/>
    <property type="project" value="TreeGrafter"/>
</dbReference>
<dbReference type="STRING" id="65735.SAMN04488075_1669"/>
<proteinExistence type="predicted"/>
<dbReference type="PANTHER" id="PTHR30569">
    <property type="entry name" value="CYTOSINE TRANSPORTER CODB"/>
    <property type="match status" value="1"/>
</dbReference>
<feature type="transmembrane region" description="Helical" evidence="1">
    <location>
        <begin position="394"/>
        <end position="413"/>
    </location>
</feature>
<sequence>MSTTADAAPDEALELEFSDRPVPQDQRMRRMPLTMAWWSVCSAMFYLVVSATLALAYGSVNAIIGLVLSVAAYAAINAVLVRHAIRTGLSVSLFSRILLGRTGAAIATLIFFATAIYYAVFEGSVIALALQSYAGIGYPLAALIVVVYSVVLIFGSIQNWLDKLNGVLLPFYLIGLLAAVVLAVAEYGYSDAWLNLGPEGGAKPGGWWDCFVAFMGVWILMMFTYDYARFGRSEDADYHARVNFGAPFYLVAFLLNGLVGIFLAASLPTEGGVTEVSVVLALIQLMGLAGLGFVWISQTRINTANYYLAAVNMESFALTVFRLKLPKVFWACVVGAICYVLMLADVFAYILQALAYQGIFVVAWVGIALVHILTEGKAGAAQDRVSFRLRDTRAVNPAGLGAWLLAAASGLALHFADGALASFSAPVTFVAAAAAYAVLKQRDARPEPTPDGSFAGRRLDG</sequence>
<dbReference type="InterPro" id="IPR030191">
    <property type="entry name" value="CodB"/>
</dbReference>
<keyword evidence="1" id="KW-1133">Transmembrane helix</keyword>
<dbReference type="Proteomes" id="UP000199125">
    <property type="component" value="Unassembled WGS sequence"/>
</dbReference>
<keyword evidence="1" id="KW-0472">Membrane</keyword>
<dbReference type="PANTHER" id="PTHR30569:SF0">
    <property type="entry name" value="CYTOSINE PERMEASE"/>
    <property type="match status" value="1"/>
</dbReference>
<gene>
    <name evidence="2" type="ORF">SAMN04488075_1669</name>
</gene>